<feature type="domain" description="Type I restriction modification DNA specificity" evidence="4">
    <location>
        <begin position="2"/>
        <end position="151"/>
    </location>
</feature>
<evidence type="ECO:0000256" key="1">
    <source>
        <dbReference type="ARBA" id="ARBA00010923"/>
    </source>
</evidence>
<dbReference type="EMBL" id="CP132968">
    <property type="protein sequence ID" value="WMD17611.1"/>
    <property type="molecule type" value="Genomic_DNA"/>
</dbReference>
<keyword evidence="5" id="KW-0378">Hydrolase</keyword>
<evidence type="ECO:0000313" key="5">
    <source>
        <dbReference type="EMBL" id="WMD17611.1"/>
    </source>
</evidence>
<keyword evidence="5" id="KW-0540">Nuclease</keyword>
<dbReference type="GO" id="GO:0016787">
    <property type="term" value="F:hydrolase activity"/>
    <property type="evidence" value="ECO:0007669"/>
    <property type="project" value="UniProtKB-KW"/>
</dbReference>
<keyword evidence="5" id="KW-0255">Endonuclease</keyword>
<reference evidence="5" key="1">
    <citation type="submission" date="2023-08" db="EMBL/GenBank/DDBJ databases">
        <title>Complete Genome Sequences of butyrate producing Anaerostipes hadrus strains BA1 and GIF7 isolated from the terminal ileum of a healthy lean male.</title>
        <authorList>
            <person name="Low A."/>
            <person name="Sheludchenko M."/>
            <person name="Cheng H.E."/>
            <person name="Koh X.Q."/>
            <person name="Lee J."/>
        </authorList>
    </citation>
    <scope>NUCLEOTIDE SEQUENCE</scope>
    <source>
        <strain evidence="5">BA1</strain>
    </source>
</reference>
<keyword evidence="2" id="KW-0680">Restriction system</keyword>
<protein>
    <submittedName>
        <fullName evidence="5">Restriction endonuclease subunit S</fullName>
        <ecNumber evidence="5">3.1.21.-</ecNumber>
    </submittedName>
</protein>
<accession>A0AAQ3PZ02</accession>
<feature type="domain" description="Type I restriction modification DNA specificity" evidence="4">
    <location>
        <begin position="199"/>
        <end position="348"/>
    </location>
</feature>
<dbReference type="InterPro" id="IPR052021">
    <property type="entry name" value="Type-I_RS_S_subunit"/>
</dbReference>
<name>A0AAQ3PZ02_ANAHA</name>
<dbReference type="InterPro" id="IPR044946">
    <property type="entry name" value="Restrct_endonuc_typeI_TRD_sf"/>
</dbReference>
<gene>
    <name evidence="5" type="ORF">RBI15_05855</name>
</gene>
<dbReference type="PANTHER" id="PTHR30408">
    <property type="entry name" value="TYPE-1 RESTRICTION ENZYME ECOKI SPECIFICITY PROTEIN"/>
    <property type="match status" value="1"/>
</dbReference>
<dbReference type="SUPFAM" id="SSF116734">
    <property type="entry name" value="DNA methylase specificity domain"/>
    <property type="match status" value="2"/>
</dbReference>
<dbReference type="Gene3D" id="3.90.220.20">
    <property type="entry name" value="DNA methylase specificity domains"/>
    <property type="match status" value="2"/>
</dbReference>
<proteinExistence type="inferred from homology"/>
<comment type="similarity">
    <text evidence="1">Belongs to the type-I restriction system S methylase family.</text>
</comment>
<evidence type="ECO:0000259" key="4">
    <source>
        <dbReference type="Pfam" id="PF01420"/>
    </source>
</evidence>
<dbReference type="AlphaFoldDB" id="A0AAQ3PZ02"/>
<evidence type="ECO:0000313" key="6">
    <source>
        <dbReference type="Proteomes" id="UP001243496"/>
    </source>
</evidence>
<dbReference type="InterPro" id="IPR000055">
    <property type="entry name" value="Restrct_endonuc_typeI_TRD"/>
</dbReference>
<dbReference type="PANTHER" id="PTHR30408:SF12">
    <property type="entry name" value="TYPE I RESTRICTION ENZYME MJAVIII SPECIFICITY SUBUNIT"/>
    <property type="match status" value="1"/>
</dbReference>
<sequence length="383" mass="43604">MKVKIGDLTKIKTGKLDANASSEDGQYPFFTCSKEPLKISTYSYDCECVLVAGNGDLNVKYYNGKFDAYQRTYIIENNSDGKLYMPYLYLFMEEYVEELRRQAIGGVIKYIKLGNLTDAMIELPSVEEQRNIVKILFKAKQILEQREIELEKLDELIKARFVELFGNPLDGTAKYPIHQVGEVANSVDPQPSHRTPPVEEGGIPYVSIKDCDYKTGKIDFEGARKVSLKVLEEHMNRYTLHDGDFVVGKIGTIGNPVFVPVRNDYTLSANVVLIQPNSELVSPYFLKYSFESDFVERQFAEAKNSTSQAAFGIQKVRTVEVMNPDLDVQREFEIFVKQVDKSKFDIHKFLYCTSNNTQSIIKPRPNTKESGKTRGGKLYADEF</sequence>
<dbReference type="GO" id="GO:0004519">
    <property type="term" value="F:endonuclease activity"/>
    <property type="evidence" value="ECO:0007669"/>
    <property type="project" value="UniProtKB-KW"/>
</dbReference>
<evidence type="ECO:0000256" key="2">
    <source>
        <dbReference type="ARBA" id="ARBA00022747"/>
    </source>
</evidence>
<dbReference type="GO" id="GO:0003677">
    <property type="term" value="F:DNA binding"/>
    <property type="evidence" value="ECO:0007669"/>
    <property type="project" value="UniProtKB-KW"/>
</dbReference>
<keyword evidence="3" id="KW-0238">DNA-binding</keyword>
<organism evidence="5 6">
    <name type="scientific">Anaerostipes hadrus</name>
    <dbReference type="NCBI Taxonomy" id="649756"/>
    <lineage>
        <taxon>Bacteria</taxon>
        <taxon>Bacillati</taxon>
        <taxon>Bacillota</taxon>
        <taxon>Clostridia</taxon>
        <taxon>Lachnospirales</taxon>
        <taxon>Lachnospiraceae</taxon>
        <taxon>Anaerostipes</taxon>
    </lineage>
</organism>
<dbReference type="RefSeq" id="WP_306858108.1">
    <property type="nucleotide sequence ID" value="NZ_CP132968.1"/>
</dbReference>
<dbReference type="GO" id="GO:0009307">
    <property type="term" value="P:DNA restriction-modification system"/>
    <property type="evidence" value="ECO:0007669"/>
    <property type="project" value="UniProtKB-KW"/>
</dbReference>
<dbReference type="REBASE" id="756149">
    <property type="entry name" value="S4.AhaBA1ORF5830P"/>
</dbReference>
<dbReference type="GeneID" id="92740908"/>
<dbReference type="EC" id="3.1.21.-" evidence="5"/>
<dbReference type="Proteomes" id="UP001243496">
    <property type="component" value="Chromosome"/>
</dbReference>
<dbReference type="Pfam" id="PF01420">
    <property type="entry name" value="Methylase_S"/>
    <property type="match status" value="2"/>
</dbReference>
<evidence type="ECO:0000256" key="3">
    <source>
        <dbReference type="ARBA" id="ARBA00023125"/>
    </source>
</evidence>